<protein>
    <recommendedName>
        <fullName evidence="3">CCHC-type domain-containing protein</fullName>
    </recommendedName>
</protein>
<comment type="caution">
    <text evidence="4">The sequence shown here is derived from an EMBL/GenBank/DDBJ whole genome shotgun (WGS) entry which is preliminary data.</text>
</comment>
<gene>
    <name evidence="4" type="ORF">Tsubulata_016351</name>
</gene>
<dbReference type="InterPro" id="IPR025558">
    <property type="entry name" value="DUF4283"/>
</dbReference>
<organism evidence="4 5">
    <name type="scientific">Turnera subulata</name>
    <dbReference type="NCBI Taxonomy" id="218843"/>
    <lineage>
        <taxon>Eukaryota</taxon>
        <taxon>Viridiplantae</taxon>
        <taxon>Streptophyta</taxon>
        <taxon>Embryophyta</taxon>
        <taxon>Tracheophyta</taxon>
        <taxon>Spermatophyta</taxon>
        <taxon>Magnoliopsida</taxon>
        <taxon>eudicotyledons</taxon>
        <taxon>Gunneridae</taxon>
        <taxon>Pentapetalae</taxon>
        <taxon>rosids</taxon>
        <taxon>fabids</taxon>
        <taxon>Malpighiales</taxon>
        <taxon>Passifloraceae</taxon>
        <taxon>Turnera</taxon>
    </lineage>
</organism>
<feature type="region of interest" description="Disordered" evidence="2">
    <location>
        <begin position="303"/>
        <end position="324"/>
    </location>
</feature>
<sequence>MFLVSPALSFEIIDSELEGAYSGMRWVGRFSLLLITCILDFRGCTMSNLELVLKPTDFGGSLTGGLLELARVTRCCLLGHIVLEKVFGLSYLKSTLQKLWKCRGNFEIANKGANIFLFQFQKEEDKSLVIVGAPWFCSNCHVVVKDWPVHSAWEQVDLGLSCIWVQVHGLPPELMNEDNTQIIGNSFGGLLESDLALKKILSPQSSIGLKVALWVDKPLLSGFHTSGDTTLKTWIRFKYKGLPECCWFCGRLGHSITRCPYKGPNDKPPVLDIPERGFGPWLRVESPVEFALEAPISVTVTEKRKKDSSGLNKKKPEGPTVISSNEIQTKGVCKENGAQSGVPTVNVIREDSPEYEPPINYSPASRIARGIGLLDSDVESPTGGYVSPPGLDPVEINEKVLAQERLEELERSIEARPIPVLDPPSARKWKRSARLRGP</sequence>
<dbReference type="InterPro" id="IPR025836">
    <property type="entry name" value="Zn_knuckle_CX2CX4HX4C"/>
</dbReference>
<evidence type="ECO:0000256" key="1">
    <source>
        <dbReference type="PROSITE-ProRule" id="PRU00047"/>
    </source>
</evidence>
<reference evidence="4" key="1">
    <citation type="submission" date="2022-02" db="EMBL/GenBank/DDBJ databases">
        <authorList>
            <person name="Henning P.M."/>
            <person name="McCubbin A.G."/>
            <person name="Shore J.S."/>
        </authorList>
    </citation>
    <scope>NUCLEOTIDE SEQUENCE</scope>
    <source>
        <strain evidence="4">F60SS</strain>
        <tissue evidence="4">Leaves</tissue>
    </source>
</reference>
<name>A0A9Q0F6A6_9ROSI</name>
<evidence type="ECO:0000313" key="5">
    <source>
        <dbReference type="Proteomes" id="UP001141552"/>
    </source>
</evidence>
<dbReference type="PROSITE" id="PS50158">
    <property type="entry name" value="ZF_CCHC"/>
    <property type="match status" value="1"/>
</dbReference>
<dbReference type="AlphaFoldDB" id="A0A9Q0F6A6"/>
<dbReference type="Proteomes" id="UP001141552">
    <property type="component" value="Unassembled WGS sequence"/>
</dbReference>
<dbReference type="GO" id="GO:0003676">
    <property type="term" value="F:nucleic acid binding"/>
    <property type="evidence" value="ECO:0007669"/>
    <property type="project" value="InterPro"/>
</dbReference>
<proteinExistence type="predicted"/>
<dbReference type="GO" id="GO:0008270">
    <property type="term" value="F:zinc ion binding"/>
    <property type="evidence" value="ECO:0007669"/>
    <property type="project" value="UniProtKB-KW"/>
</dbReference>
<evidence type="ECO:0000313" key="4">
    <source>
        <dbReference type="EMBL" id="KAJ4824632.1"/>
    </source>
</evidence>
<accession>A0A9Q0F6A6</accession>
<feature type="compositionally biased region" description="Basic residues" evidence="2">
    <location>
        <begin position="427"/>
        <end position="438"/>
    </location>
</feature>
<dbReference type="InterPro" id="IPR001878">
    <property type="entry name" value="Znf_CCHC"/>
</dbReference>
<feature type="region of interest" description="Disordered" evidence="2">
    <location>
        <begin position="412"/>
        <end position="438"/>
    </location>
</feature>
<keyword evidence="1" id="KW-0479">Metal-binding</keyword>
<dbReference type="OrthoDB" id="1939300at2759"/>
<dbReference type="EMBL" id="JAKUCV010007136">
    <property type="protein sequence ID" value="KAJ4824632.1"/>
    <property type="molecule type" value="Genomic_DNA"/>
</dbReference>
<dbReference type="PANTHER" id="PTHR31286">
    <property type="entry name" value="GLYCINE-RICH CELL WALL STRUCTURAL PROTEIN 1.8-LIKE"/>
    <property type="match status" value="1"/>
</dbReference>
<keyword evidence="1" id="KW-0863">Zinc-finger</keyword>
<keyword evidence="1" id="KW-0862">Zinc</keyword>
<keyword evidence="5" id="KW-1185">Reference proteome</keyword>
<dbReference type="Pfam" id="PF14111">
    <property type="entry name" value="DUF4283"/>
    <property type="match status" value="1"/>
</dbReference>
<dbReference type="Pfam" id="PF14392">
    <property type="entry name" value="zf-CCHC_4"/>
    <property type="match status" value="1"/>
</dbReference>
<feature type="domain" description="CCHC-type" evidence="3">
    <location>
        <begin position="246"/>
        <end position="260"/>
    </location>
</feature>
<evidence type="ECO:0000259" key="3">
    <source>
        <dbReference type="PROSITE" id="PS50158"/>
    </source>
</evidence>
<reference evidence="4" key="2">
    <citation type="journal article" date="2023" name="Plants (Basel)">
        <title>Annotation of the Turnera subulata (Passifloraceae) Draft Genome Reveals the S-Locus Evolved after the Divergence of Turneroideae from Passifloroideae in a Stepwise Manner.</title>
        <authorList>
            <person name="Henning P.M."/>
            <person name="Roalson E.H."/>
            <person name="Mir W."/>
            <person name="McCubbin A.G."/>
            <person name="Shore J.S."/>
        </authorList>
    </citation>
    <scope>NUCLEOTIDE SEQUENCE</scope>
    <source>
        <strain evidence="4">F60SS</strain>
    </source>
</reference>
<dbReference type="PANTHER" id="PTHR31286:SF178">
    <property type="entry name" value="DUF4283 DOMAIN-CONTAINING PROTEIN"/>
    <property type="match status" value="1"/>
</dbReference>
<dbReference type="InterPro" id="IPR040256">
    <property type="entry name" value="At4g02000-like"/>
</dbReference>
<evidence type="ECO:0000256" key="2">
    <source>
        <dbReference type="SAM" id="MobiDB-lite"/>
    </source>
</evidence>